<dbReference type="Pfam" id="PF23562">
    <property type="entry name" value="AMP-binding_C_3"/>
    <property type="match status" value="1"/>
</dbReference>
<evidence type="ECO:0000313" key="1">
    <source>
        <dbReference type="EMBL" id="KAK5200955.1"/>
    </source>
</evidence>
<evidence type="ECO:0008006" key="3">
    <source>
        <dbReference type="Google" id="ProtNLM"/>
    </source>
</evidence>
<dbReference type="SUPFAM" id="SSF56801">
    <property type="entry name" value="Acetyl-CoA synthetase-like"/>
    <property type="match status" value="1"/>
</dbReference>
<evidence type="ECO:0000313" key="2">
    <source>
        <dbReference type="Proteomes" id="UP001357485"/>
    </source>
</evidence>
<gene>
    <name evidence="1" type="ORF">LTR16_004300</name>
</gene>
<organism evidence="1 2">
    <name type="scientific">Cryomyces antarcticus</name>
    <dbReference type="NCBI Taxonomy" id="329879"/>
    <lineage>
        <taxon>Eukaryota</taxon>
        <taxon>Fungi</taxon>
        <taxon>Dikarya</taxon>
        <taxon>Ascomycota</taxon>
        <taxon>Pezizomycotina</taxon>
        <taxon>Dothideomycetes</taxon>
        <taxon>Dothideomycetes incertae sedis</taxon>
        <taxon>Cryomyces</taxon>
    </lineage>
</organism>
<proteinExistence type="predicted"/>
<reference evidence="1 2" key="1">
    <citation type="submission" date="2023-08" db="EMBL/GenBank/DDBJ databases">
        <title>Black Yeasts Isolated from many extreme environments.</title>
        <authorList>
            <person name="Coleine C."/>
            <person name="Stajich J.E."/>
            <person name="Selbmann L."/>
        </authorList>
    </citation>
    <scope>NUCLEOTIDE SEQUENCE [LARGE SCALE GENOMIC DNA]</scope>
    <source>
        <strain evidence="1 2">CCFEE 536</strain>
    </source>
</reference>
<protein>
    <recommendedName>
        <fullName evidence="3">AMP-dependent synthetase/ligase domain-containing protein</fullName>
    </recommendedName>
</protein>
<dbReference type="Proteomes" id="UP001357485">
    <property type="component" value="Unassembled WGS sequence"/>
</dbReference>
<accession>A0ABR0LN67</accession>
<name>A0ABR0LN67_9PEZI</name>
<keyword evidence="2" id="KW-1185">Reference proteome</keyword>
<comment type="caution">
    <text evidence="1">The sequence shown here is derived from an EMBL/GenBank/DDBJ whole genome shotgun (WGS) entry which is preliminary data.</text>
</comment>
<dbReference type="Gene3D" id="3.40.50.980">
    <property type="match status" value="1"/>
</dbReference>
<sequence>MPAPEGHRDVHDKLYAEKTTFATMPFFHAIGVVSVLRSIYCKSPLVLLPTGRPVNADLIIEAVEQTKPRLGFFAPSMMEEISGTPKGPDALGKMEYVFYGGAPLARVAGKKINTARLVIEPDWAHPGADFDPNAFPNTLWLTVEDANTESPSHGRVWESKTAILKRDKPFMRAPKGSITRRATYQLYEPEINALYSN</sequence>
<dbReference type="EMBL" id="JAVRRA010016966">
    <property type="protein sequence ID" value="KAK5200955.1"/>
    <property type="molecule type" value="Genomic_DNA"/>
</dbReference>